<evidence type="ECO:0000259" key="1">
    <source>
        <dbReference type="Pfam" id="PF06568"/>
    </source>
</evidence>
<sequence length="72" mass="8253">MAIALRAAPAGRTLRPAPVAYVLDSVLDTFALWRQRTITRRELARLDDRMLHDIGISQFDVEDEISKPFWKA</sequence>
<organism evidence="3 4">
    <name type="scientific">Azospirillum brasilense</name>
    <dbReference type="NCBI Taxonomy" id="192"/>
    <lineage>
        <taxon>Bacteria</taxon>
        <taxon>Pseudomonadati</taxon>
        <taxon>Pseudomonadota</taxon>
        <taxon>Alphaproteobacteria</taxon>
        <taxon>Rhodospirillales</taxon>
        <taxon>Azospirillaceae</taxon>
        <taxon>Azospirillum</taxon>
    </lineage>
</organism>
<gene>
    <name evidence="3" type="ORF">D3868_10300</name>
    <name evidence="2" type="ORF">SIM66_17315</name>
</gene>
<evidence type="ECO:0000313" key="4">
    <source>
        <dbReference type="Proteomes" id="UP000298774"/>
    </source>
</evidence>
<dbReference type="GeneID" id="56450139"/>
<protein>
    <submittedName>
        <fullName evidence="3">DUF1127 domain-containing protein</fullName>
    </submittedName>
</protein>
<dbReference type="EMBL" id="CP032339">
    <property type="protein sequence ID" value="QCO10192.1"/>
    <property type="molecule type" value="Genomic_DNA"/>
</dbReference>
<proteinExistence type="predicted"/>
<evidence type="ECO:0000313" key="2">
    <source>
        <dbReference type="EMBL" id="MDX5952940.1"/>
    </source>
</evidence>
<dbReference type="InterPro" id="IPR009506">
    <property type="entry name" value="YjiS-like"/>
</dbReference>
<feature type="domain" description="YjiS-like" evidence="1">
    <location>
        <begin position="27"/>
        <end position="57"/>
    </location>
</feature>
<accession>A0A4D8QY67</accession>
<reference evidence="2 5" key="2">
    <citation type="submission" date="2023-11" db="EMBL/GenBank/DDBJ databases">
        <title>MicrobeMod: A computational toolkit for identifying prokaryotic methylation and restriction-modification with nanopore sequencing.</title>
        <authorList>
            <person name="Crits-Christoph A."/>
            <person name="Kang S.C."/>
            <person name="Lee H."/>
            <person name="Ostrov N."/>
        </authorList>
    </citation>
    <scope>NUCLEOTIDE SEQUENCE [LARGE SCALE GENOMIC DNA]</scope>
    <source>
        <strain evidence="2 5">ATCC 29145</strain>
    </source>
</reference>
<evidence type="ECO:0000313" key="5">
    <source>
        <dbReference type="Proteomes" id="UP001277471"/>
    </source>
</evidence>
<evidence type="ECO:0000313" key="3">
    <source>
        <dbReference type="EMBL" id="QCO10192.1"/>
    </source>
</evidence>
<dbReference type="Proteomes" id="UP000298774">
    <property type="component" value="Chromosome"/>
</dbReference>
<dbReference type="Proteomes" id="UP001277471">
    <property type="component" value="Unassembled WGS sequence"/>
</dbReference>
<dbReference type="RefSeq" id="WP_079285004.1">
    <property type="nucleotide sequence ID" value="NZ_CP012914.1"/>
</dbReference>
<dbReference type="Pfam" id="PF06568">
    <property type="entry name" value="YjiS-like"/>
    <property type="match status" value="1"/>
</dbReference>
<dbReference type="AlphaFoldDB" id="A0A4D8QY67"/>
<dbReference type="EMBL" id="JAWXYC010000004">
    <property type="protein sequence ID" value="MDX5952940.1"/>
    <property type="molecule type" value="Genomic_DNA"/>
</dbReference>
<reference evidence="3 4" key="1">
    <citation type="submission" date="2018-09" db="EMBL/GenBank/DDBJ databases">
        <title>Whole genome based analysis of evolution and adaptive divergence in Indian and Brazilian strains of Azospirillum brasilense.</title>
        <authorList>
            <person name="Singh C."/>
            <person name="Tripathi A.K."/>
        </authorList>
    </citation>
    <scope>NUCLEOTIDE SEQUENCE [LARGE SCALE GENOMIC DNA]</scope>
    <source>
        <strain evidence="3 4">MTCC4038</strain>
    </source>
</reference>
<keyword evidence="5" id="KW-1185">Reference proteome</keyword>
<name>A0A4D8QY67_AZOBR</name>